<dbReference type="Proteomes" id="UP000321721">
    <property type="component" value="Unassembled WGS sequence"/>
</dbReference>
<comment type="caution">
    <text evidence="1">The sequence shown here is derived from an EMBL/GenBank/DDBJ whole genome shotgun (WGS) entry which is preliminary data.</text>
</comment>
<accession>A0A5C6RVC8</accession>
<gene>
    <name evidence="1" type="ORF">FRY74_06210</name>
</gene>
<dbReference type="EMBL" id="VOOS01000002">
    <property type="protein sequence ID" value="TXB66163.1"/>
    <property type="molecule type" value="Genomic_DNA"/>
</dbReference>
<proteinExistence type="predicted"/>
<dbReference type="OrthoDB" id="1264648at2"/>
<evidence type="ECO:0000313" key="2">
    <source>
        <dbReference type="Proteomes" id="UP000321721"/>
    </source>
</evidence>
<protein>
    <submittedName>
        <fullName evidence="1">Uncharacterized protein</fullName>
    </submittedName>
</protein>
<evidence type="ECO:0000313" key="1">
    <source>
        <dbReference type="EMBL" id="TXB66163.1"/>
    </source>
</evidence>
<sequence length="121" mass="14124">MATFIGTAEEFKKYLGAWCRNSVQNTTRKYKYNQGHHNGFCQDCKKQKKPLDAAHIESRVDIITEILDSNFKEKTFKGNISSYNVDLTKFKDIFIDIHSIDKLGKVIRVLCKDCHKEYDKK</sequence>
<name>A0A5C6RVC8_9FLAO</name>
<dbReference type="AlphaFoldDB" id="A0A5C6RVC8"/>
<organism evidence="1 2">
    <name type="scientific">Vicingus serpentipes</name>
    <dbReference type="NCBI Taxonomy" id="1926625"/>
    <lineage>
        <taxon>Bacteria</taxon>
        <taxon>Pseudomonadati</taxon>
        <taxon>Bacteroidota</taxon>
        <taxon>Flavobacteriia</taxon>
        <taxon>Flavobacteriales</taxon>
        <taxon>Vicingaceae</taxon>
        <taxon>Vicingus</taxon>
    </lineage>
</organism>
<reference evidence="1 2" key="1">
    <citation type="submission" date="2019-08" db="EMBL/GenBank/DDBJ databases">
        <title>Genome of Vicingus serpentipes NCIMB 15042.</title>
        <authorList>
            <person name="Bowman J.P."/>
        </authorList>
    </citation>
    <scope>NUCLEOTIDE SEQUENCE [LARGE SCALE GENOMIC DNA]</scope>
    <source>
        <strain evidence="1 2">NCIMB 15042</strain>
    </source>
</reference>
<keyword evidence="2" id="KW-1185">Reference proteome</keyword>
<dbReference type="RefSeq" id="WP_147099672.1">
    <property type="nucleotide sequence ID" value="NZ_VOOS01000002.1"/>
</dbReference>